<keyword evidence="1" id="KW-1133">Transmembrane helix</keyword>
<name>A0A4R1ATM7_9BACI</name>
<accession>A0A4R1ATM7</accession>
<protein>
    <submittedName>
        <fullName evidence="2">Uncharacterized protein</fullName>
    </submittedName>
</protein>
<dbReference type="AlphaFoldDB" id="A0A4R1ATM7"/>
<proteinExistence type="predicted"/>
<dbReference type="OrthoDB" id="2438366at2"/>
<keyword evidence="3" id="KW-1185">Reference proteome</keyword>
<sequence length="75" mass="7911">MNLNSSLLRAINIVGLSILAIGFIIFSFGFFGNGNNILTPIGIGTVMGAVFIFVMGLFFVATEEVLNKAKKGASI</sequence>
<dbReference type="EMBL" id="SJTH01000101">
    <property type="protein sequence ID" value="TCJ00934.1"/>
    <property type="molecule type" value="Genomic_DNA"/>
</dbReference>
<gene>
    <name evidence="2" type="ORF">E0Y62_26490</name>
</gene>
<evidence type="ECO:0000313" key="2">
    <source>
        <dbReference type="EMBL" id="TCJ00934.1"/>
    </source>
</evidence>
<feature type="transmembrane region" description="Helical" evidence="1">
    <location>
        <begin position="7"/>
        <end position="31"/>
    </location>
</feature>
<keyword evidence="1" id="KW-0812">Transmembrane</keyword>
<dbReference type="RefSeq" id="WP_057765249.1">
    <property type="nucleotide sequence ID" value="NZ_CP183326.1"/>
</dbReference>
<organism evidence="2 3">
    <name type="scientific">Cytobacillus praedii</name>
    <dbReference type="NCBI Taxonomy" id="1742358"/>
    <lineage>
        <taxon>Bacteria</taxon>
        <taxon>Bacillati</taxon>
        <taxon>Bacillota</taxon>
        <taxon>Bacilli</taxon>
        <taxon>Bacillales</taxon>
        <taxon>Bacillaceae</taxon>
        <taxon>Cytobacillus</taxon>
    </lineage>
</organism>
<evidence type="ECO:0000313" key="3">
    <source>
        <dbReference type="Proteomes" id="UP000293846"/>
    </source>
</evidence>
<reference evidence="2 3" key="1">
    <citation type="submission" date="2019-03" db="EMBL/GenBank/DDBJ databases">
        <authorList>
            <person name="Jensen L."/>
            <person name="Storgaard J."/>
            <person name="Sulaj E."/>
            <person name="Schramm A."/>
            <person name="Marshall I.P.G."/>
        </authorList>
    </citation>
    <scope>NUCLEOTIDE SEQUENCE [LARGE SCALE GENOMIC DNA]</scope>
    <source>
        <strain evidence="2 3">2017H2G3</strain>
    </source>
</reference>
<keyword evidence="1" id="KW-0472">Membrane</keyword>
<comment type="caution">
    <text evidence="2">The sequence shown here is derived from an EMBL/GenBank/DDBJ whole genome shotgun (WGS) entry which is preliminary data.</text>
</comment>
<evidence type="ECO:0000256" key="1">
    <source>
        <dbReference type="SAM" id="Phobius"/>
    </source>
</evidence>
<feature type="transmembrane region" description="Helical" evidence="1">
    <location>
        <begin position="37"/>
        <end position="61"/>
    </location>
</feature>
<dbReference type="Proteomes" id="UP000293846">
    <property type="component" value="Unassembled WGS sequence"/>
</dbReference>